<evidence type="ECO:0000313" key="3">
    <source>
        <dbReference type="Proteomes" id="UP000730482"/>
    </source>
</evidence>
<evidence type="ECO:0000256" key="1">
    <source>
        <dbReference type="SAM" id="MobiDB-lite"/>
    </source>
</evidence>
<reference evidence="2 3" key="1">
    <citation type="submission" date="2020-02" db="EMBL/GenBank/DDBJ databases">
        <title>Acidophilic actinobacteria isolated from forest soil.</title>
        <authorList>
            <person name="Golinska P."/>
        </authorList>
    </citation>
    <scope>NUCLEOTIDE SEQUENCE [LARGE SCALE GENOMIC DNA]</scope>
    <source>
        <strain evidence="2 3">NL8</strain>
    </source>
</reference>
<gene>
    <name evidence="2" type="ORF">KGQ19_20220</name>
</gene>
<organism evidence="2 3">
    <name type="scientific">Catenulispora pinistramenti</name>
    <dbReference type="NCBI Taxonomy" id="2705254"/>
    <lineage>
        <taxon>Bacteria</taxon>
        <taxon>Bacillati</taxon>
        <taxon>Actinomycetota</taxon>
        <taxon>Actinomycetes</taxon>
        <taxon>Catenulisporales</taxon>
        <taxon>Catenulisporaceae</taxon>
        <taxon>Catenulispora</taxon>
    </lineage>
</organism>
<feature type="compositionally biased region" description="Basic and acidic residues" evidence="1">
    <location>
        <begin position="1"/>
        <end position="16"/>
    </location>
</feature>
<accession>A0ABS5KT47</accession>
<name>A0ABS5KT47_9ACTN</name>
<feature type="region of interest" description="Disordered" evidence="1">
    <location>
        <begin position="1"/>
        <end position="63"/>
    </location>
</feature>
<feature type="non-terminal residue" evidence="2">
    <location>
        <position position="63"/>
    </location>
</feature>
<evidence type="ECO:0000313" key="2">
    <source>
        <dbReference type="EMBL" id="MBS2549195.1"/>
    </source>
</evidence>
<sequence>MFEHVGRKADIDDPIPHRQRRRIATHIPDRPQIHRQVPSTRRLKSRREEPRPTAHIPVSYTNL</sequence>
<proteinExistence type="predicted"/>
<keyword evidence="3" id="KW-1185">Reference proteome</keyword>
<comment type="caution">
    <text evidence="2">The sequence shown here is derived from an EMBL/GenBank/DDBJ whole genome shotgun (WGS) entry which is preliminary data.</text>
</comment>
<dbReference type="EMBL" id="JAAFYZ010000065">
    <property type="protein sequence ID" value="MBS2549195.1"/>
    <property type="molecule type" value="Genomic_DNA"/>
</dbReference>
<protein>
    <submittedName>
        <fullName evidence="2">Uncharacterized protein</fullName>
    </submittedName>
</protein>
<dbReference type="Proteomes" id="UP000730482">
    <property type="component" value="Unassembled WGS sequence"/>
</dbReference>